<organism evidence="6 7">
    <name type="scientific">Lapidilactobacillus gannanensis</name>
    <dbReference type="NCBI Taxonomy" id="2486002"/>
    <lineage>
        <taxon>Bacteria</taxon>
        <taxon>Bacillati</taxon>
        <taxon>Bacillota</taxon>
        <taxon>Bacilli</taxon>
        <taxon>Lactobacillales</taxon>
        <taxon>Lactobacillaceae</taxon>
        <taxon>Lapidilactobacillus</taxon>
    </lineage>
</organism>
<evidence type="ECO:0000256" key="3">
    <source>
        <dbReference type="ARBA" id="ARBA00022448"/>
    </source>
</evidence>
<sequence>MRTHIQSAKLVLLILGAFLLTGCRHVVAAQVKESTAPVKITYWHRMTGSWAKSQEKLIKQFNHSQKKYQIVAKSWGSYQKLHNKIETAGKTDRLPVLGQTPYTNIGDYAAQGWLEPLDQFIYHGKSALTRKQVVNINPSFLATGKYDNRQYAMPFAMSTRVLYYNQDLLDAYQLEVPKTWSELLAVAAKAKDAGLTPIALDHSPDMELESMAYGANQQLIDDQLHVNIDTTATQKMSAMLIRAGEQGLIQMAAPGKYFTDSFTQGNVLFGISSSAAIPEILQQAPKMTWNTAVLPKYENSSTNALAGSDLVIFHHASKKQKQGAWAFMKFLLKKDNVVKWSQASGYVPVTQNAIDSASYQKYLQIWPQYDGAIKSIKTSFSSEIFNGYQDYRQDLLMAIDNVEQHPEQLQTTLTTLQKQTETIIYDHQQPE</sequence>
<feature type="chain" id="PRO_5046008094" evidence="5">
    <location>
        <begin position="29"/>
        <end position="431"/>
    </location>
</feature>
<dbReference type="Proteomes" id="UP001597191">
    <property type="component" value="Unassembled WGS sequence"/>
</dbReference>
<name>A0ABW4BLD8_9LACO</name>
<accession>A0ABW4BLD8</accession>
<comment type="subcellular location">
    <subcellularLocation>
        <location evidence="1">Cell envelope</location>
    </subcellularLocation>
</comment>
<comment type="caution">
    <text evidence="6">The sequence shown here is derived from an EMBL/GenBank/DDBJ whole genome shotgun (WGS) entry which is preliminary data.</text>
</comment>
<keyword evidence="4 5" id="KW-0732">Signal</keyword>
<reference evidence="7" key="1">
    <citation type="journal article" date="2019" name="Int. J. Syst. Evol. Microbiol.">
        <title>The Global Catalogue of Microorganisms (GCM) 10K type strain sequencing project: providing services to taxonomists for standard genome sequencing and annotation.</title>
        <authorList>
            <consortium name="The Broad Institute Genomics Platform"/>
            <consortium name="The Broad Institute Genome Sequencing Center for Infectious Disease"/>
            <person name="Wu L."/>
            <person name="Ma J."/>
        </authorList>
    </citation>
    <scope>NUCLEOTIDE SEQUENCE [LARGE SCALE GENOMIC DNA]</scope>
    <source>
        <strain evidence="7">CCM 8937</strain>
    </source>
</reference>
<dbReference type="PANTHER" id="PTHR43649:SF31">
    <property type="entry name" value="SN-GLYCEROL-3-PHOSPHATE-BINDING PERIPLASMIC PROTEIN UGPB"/>
    <property type="match status" value="1"/>
</dbReference>
<evidence type="ECO:0000256" key="2">
    <source>
        <dbReference type="ARBA" id="ARBA00008520"/>
    </source>
</evidence>
<dbReference type="PROSITE" id="PS51257">
    <property type="entry name" value="PROKAR_LIPOPROTEIN"/>
    <property type="match status" value="1"/>
</dbReference>
<dbReference type="PANTHER" id="PTHR43649">
    <property type="entry name" value="ARABINOSE-BINDING PROTEIN-RELATED"/>
    <property type="match status" value="1"/>
</dbReference>
<evidence type="ECO:0000313" key="7">
    <source>
        <dbReference type="Proteomes" id="UP001597191"/>
    </source>
</evidence>
<dbReference type="EMBL" id="JBHTOH010000020">
    <property type="protein sequence ID" value="MFD1410646.1"/>
    <property type="molecule type" value="Genomic_DNA"/>
</dbReference>
<evidence type="ECO:0000256" key="4">
    <source>
        <dbReference type="ARBA" id="ARBA00022729"/>
    </source>
</evidence>
<protein>
    <submittedName>
        <fullName evidence="6">ABC transporter substrate-binding protein</fullName>
    </submittedName>
</protein>
<keyword evidence="3" id="KW-0813">Transport</keyword>
<feature type="signal peptide" evidence="5">
    <location>
        <begin position="1"/>
        <end position="28"/>
    </location>
</feature>
<dbReference type="InterPro" id="IPR006059">
    <property type="entry name" value="SBP"/>
</dbReference>
<comment type="similarity">
    <text evidence="2">Belongs to the bacterial solute-binding protein 1 family.</text>
</comment>
<dbReference type="CDD" id="cd14748">
    <property type="entry name" value="PBP2_UgpB"/>
    <property type="match status" value="1"/>
</dbReference>
<gene>
    <name evidence="6" type="ORF">ACFQ4R_03325</name>
</gene>
<dbReference type="RefSeq" id="WP_125650219.1">
    <property type="nucleotide sequence ID" value="NZ_JBHTOH010000020.1"/>
</dbReference>
<proteinExistence type="inferred from homology"/>
<evidence type="ECO:0000313" key="6">
    <source>
        <dbReference type="EMBL" id="MFD1410646.1"/>
    </source>
</evidence>
<dbReference type="Gene3D" id="3.40.190.10">
    <property type="entry name" value="Periplasmic binding protein-like II"/>
    <property type="match status" value="2"/>
</dbReference>
<evidence type="ECO:0000256" key="1">
    <source>
        <dbReference type="ARBA" id="ARBA00004196"/>
    </source>
</evidence>
<keyword evidence="7" id="KW-1185">Reference proteome</keyword>
<dbReference type="Pfam" id="PF13416">
    <property type="entry name" value="SBP_bac_8"/>
    <property type="match status" value="1"/>
</dbReference>
<dbReference type="SUPFAM" id="SSF53850">
    <property type="entry name" value="Periplasmic binding protein-like II"/>
    <property type="match status" value="1"/>
</dbReference>
<evidence type="ECO:0000256" key="5">
    <source>
        <dbReference type="SAM" id="SignalP"/>
    </source>
</evidence>
<dbReference type="InterPro" id="IPR050490">
    <property type="entry name" value="Bact_solute-bd_prot1"/>
</dbReference>